<keyword evidence="7 11" id="KW-0862">Zinc</keyword>
<dbReference type="InterPro" id="IPR041236">
    <property type="entry name" value="PriA_C"/>
</dbReference>
<keyword evidence="3 11" id="KW-0479">Metal-binding</keyword>
<keyword evidence="2 11" id="KW-0235">DNA replication</keyword>
<dbReference type="InterPro" id="IPR014001">
    <property type="entry name" value="Helicase_ATP-bd"/>
</dbReference>
<evidence type="ECO:0000256" key="3">
    <source>
        <dbReference type="ARBA" id="ARBA00022723"/>
    </source>
</evidence>
<dbReference type="Pfam" id="PF00271">
    <property type="entry name" value="Helicase_C"/>
    <property type="match status" value="1"/>
</dbReference>
<protein>
    <recommendedName>
        <fullName evidence="11">Replication restart protein PriA</fullName>
    </recommendedName>
    <alternativeName>
        <fullName evidence="11">ATP-dependent DNA helicase PriA</fullName>
        <ecNumber evidence="11">5.6.2.4</ecNumber>
    </alternativeName>
    <alternativeName>
        <fullName evidence="11">DNA 3'-5' helicase PriA</fullName>
    </alternativeName>
</protein>
<keyword evidence="9 11" id="KW-0238">DNA-binding</keyword>
<dbReference type="PROSITE" id="PS51192">
    <property type="entry name" value="HELICASE_ATP_BIND_1"/>
    <property type="match status" value="1"/>
</dbReference>
<evidence type="ECO:0000256" key="9">
    <source>
        <dbReference type="ARBA" id="ARBA00023125"/>
    </source>
</evidence>
<dbReference type="InterPro" id="IPR005259">
    <property type="entry name" value="PriA"/>
</dbReference>
<evidence type="ECO:0000259" key="13">
    <source>
        <dbReference type="PROSITE" id="PS51194"/>
    </source>
</evidence>
<feature type="binding site" evidence="11">
    <location>
        <position position="478"/>
    </location>
    <ligand>
        <name>Zn(2+)</name>
        <dbReference type="ChEBI" id="CHEBI:29105"/>
        <label>1</label>
    </ligand>
</feature>
<proteinExistence type="inferred from homology"/>
<feature type="binding site" evidence="11">
    <location>
        <position position="438"/>
    </location>
    <ligand>
        <name>Zn(2+)</name>
        <dbReference type="ChEBI" id="CHEBI:29105"/>
        <label>1</label>
    </ligand>
</feature>
<sequence>MTDSPYLQVALPVPLRRLFHYSLPDTCLTAPHTGTRVRVSFAGRQLVGLVMGESDHPGVDEDKVKAVDAIIDAIPILDRELLSFIHWAADYYHCPLGEALQTALPVLLRQGEDASFEPEESCRLWDLTPEGRGLPETPLPRAPKQAELLVYLREHGPTSWQTLKEQGFSRDPLKRLDERGLIATADPDSLDHFSAEPPLALNPQQARALEALAPGKFAAHLLDGTTGSGKTEVYLQAIERVRKVTPTAQALVLVPEIGLTPQTIARFRRRFGPKIAVLHSGLTDRERLNNWVLAATGRAQIVIGTRSAIFTPLAKPGLIIVDEEHDLSFKQQEGFRYSARDLASVRAQRLGIPVILGSATPALESLHNARAGRYHHLQLTQRANSQATPQIIVSDSHDVPASRGVTEESLAAIGSHLASGNQVLVFLNRRGYAPTLQCHDCGTQLQCPHCDARLTLHHNPRHLHCHHCDFQRPQSSHCEHCHSHRLVPLGLGTERSEEFLKANFPQTPVLRIDRDTTRSKHALERLMAQIHSGEACILVGTQMLAKGHHFPDVTLAIIMDVDGGLLSADFRGPERMGQLITQVAGRAGRADKAGQVILQTRNREHPLLQLLVHQGYGAFAQALLSERDITRMPPFAHLALVRADAPNAEIPQSFLKQLRQQVEAAALTHKVQLLGPMPALMEKRGQRYRYQLQAKAESRGALHQFLQALVSAIEAGRWQRALRWSLDIDPQDMS</sequence>
<dbReference type="EMBL" id="JAULRT010000032">
    <property type="protein sequence ID" value="MDO3381029.1"/>
    <property type="molecule type" value="Genomic_DNA"/>
</dbReference>
<dbReference type="Gene3D" id="3.40.50.300">
    <property type="entry name" value="P-loop containing nucleotide triphosphate hydrolases"/>
    <property type="match status" value="2"/>
</dbReference>
<evidence type="ECO:0000313" key="14">
    <source>
        <dbReference type="EMBL" id="MDO3381029.1"/>
    </source>
</evidence>
<reference evidence="14" key="1">
    <citation type="submission" date="2023-07" db="EMBL/GenBank/DDBJ databases">
        <title>Gilvimarinus algae sp. nov., isolated from the surface of Kelp.</title>
        <authorList>
            <person name="Sun Y.Y."/>
            <person name="Gong Y."/>
            <person name="Du Z.J."/>
        </authorList>
    </citation>
    <scope>NUCLEOTIDE SEQUENCE</scope>
    <source>
        <strain evidence="14">SDUM040014</strain>
    </source>
</reference>
<dbReference type="Pfam" id="PF18074">
    <property type="entry name" value="PriA_C"/>
    <property type="match status" value="1"/>
</dbReference>
<dbReference type="EC" id="5.6.2.4" evidence="11"/>
<feature type="binding site" evidence="11">
    <location>
        <position position="465"/>
    </location>
    <ligand>
        <name>Zn(2+)</name>
        <dbReference type="ChEBI" id="CHEBI:29105"/>
        <label>2</label>
    </ligand>
</feature>
<dbReference type="InterPro" id="IPR042115">
    <property type="entry name" value="PriA_3primeBD_sf"/>
</dbReference>
<dbReference type="SMART" id="SM00487">
    <property type="entry name" value="DEXDc"/>
    <property type="match status" value="1"/>
</dbReference>
<feature type="binding site" evidence="11">
    <location>
        <position position="481"/>
    </location>
    <ligand>
        <name>Zn(2+)</name>
        <dbReference type="ChEBI" id="CHEBI:29105"/>
        <label>1</label>
    </ligand>
</feature>
<comment type="subunit">
    <text evidence="11">Component of the replication restart primosome.</text>
</comment>
<comment type="catalytic activity">
    <reaction evidence="11">
        <text>ATP + H2O = ADP + phosphate + H(+)</text>
        <dbReference type="Rhea" id="RHEA:13065"/>
        <dbReference type="ChEBI" id="CHEBI:15377"/>
        <dbReference type="ChEBI" id="CHEBI:15378"/>
        <dbReference type="ChEBI" id="CHEBI:30616"/>
        <dbReference type="ChEBI" id="CHEBI:43474"/>
        <dbReference type="ChEBI" id="CHEBI:456216"/>
        <dbReference type="EC" id="5.6.2.4"/>
    </reaction>
</comment>
<keyword evidence="5 11" id="KW-0378">Hydrolase</keyword>
<evidence type="ECO:0000256" key="1">
    <source>
        <dbReference type="ARBA" id="ARBA00022515"/>
    </source>
</evidence>
<feature type="domain" description="Helicase ATP-binding" evidence="12">
    <location>
        <begin position="211"/>
        <end position="379"/>
    </location>
</feature>
<comment type="function">
    <text evidence="11">Initiates the restart of stalled replication forks, which reloads the replicative helicase on sites other than the origin of replication. Recognizes and binds to abandoned replication forks and remodels them to uncover a helicase loading site. Promotes assembly of the primosome at these replication forks.</text>
</comment>
<dbReference type="RefSeq" id="WP_302711153.1">
    <property type="nucleotide sequence ID" value="NZ_JAULRT010000032.1"/>
</dbReference>
<evidence type="ECO:0000256" key="4">
    <source>
        <dbReference type="ARBA" id="ARBA00022741"/>
    </source>
</evidence>
<evidence type="ECO:0000256" key="6">
    <source>
        <dbReference type="ARBA" id="ARBA00022806"/>
    </source>
</evidence>
<dbReference type="Pfam" id="PF00270">
    <property type="entry name" value="DEAD"/>
    <property type="match status" value="1"/>
</dbReference>
<evidence type="ECO:0000313" key="15">
    <source>
        <dbReference type="Proteomes" id="UP001168380"/>
    </source>
</evidence>
<keyword evidence="8 11" id="KW-0067">ATP-binding</keyword>
<dbReference type="InterPro" id="IPR011545">
    <property type="entry name" value="DEAD/DEAH_box_helicase_dom"/>
</dbReference>
<dbReference type="Pfam" id="PF18319">
    <property type="entry name" value="Zn_ribbon_PriA"/>
    <property type="match status" value="1"/>
</dbReference>
<dbReference type="CDD" id="cd17929">
    <property type="entry name" value="DEXHc_priA"/>
    <property type="match status" value="1"/>
</dbReference>
<dbReference type="InterPro" id="IPR040498">
    <property type="entry name" value="PriA_CRR"/>
</dbReference>
<comment type="caution">
    <text evidence="14">The sequence shown here is derived from an EMBL/GenBank/DDBJ whole genome shotgun (WGS) entry which is preliminary data.</text>
</comment>
<dbReference type="GO" id="GO:0016787">
    <property type="term" value="F:hydrolase activity"/>
    <property type="evidence" value="ECO:0007669"/>
    <property type="project" value="UniProtKB-KW"/>
</dbReference>
<accession>A0ABT8TA82</accession>
<feature type="binding site" evidence="11">
    <location>
        <position position="468"/>
    </location>
    <ligand>
        <name>Zn(2+)</name>
        <dbReference type="ChEBI" id="CHEBI:29105"/>
        <label>2</label>
    </ligand>
</feature>
<dbReference type="InterPro" id="IPR001650">
    <property type="entry name" value="Helicase_C-like"/>
</dbReference>
<organism evidence="14 15">
    <name type="scientific">Gilvimarinus algae</name>
    <dbReference type="NCBI Taxonomy" id="3058037"/>
    <lineage>
        <taxon>Bacteria</taxon>
        <taxon>Pseudomonadati</taxon>
        <taxon>Pseudomonadota</taxon>
        <taxon>Gammaproteobacteria</taxon>
        <taxon>Cellvibrionales</taxon>
        <taxon>Cellvibrionaceae</taxon>
        <taxon>Gilvimarinus</taxon>
    </lineage>
</organism>
<dbReference type="HAMAP" id="MF_00983">
    <property type="entry name" value="PriA"/>
    <property type="match status" value="1"/>
</dbReference>
<feature type="domain" description="Helicase C-terminal" evidence="13">
    <location>
        <begin position="476"/>
        <end position="630"/>
    </location>
</feature>
<name>A0ABT8TA82_9GAMM</name>
<evidence type="ECO:0000259" key="12">
    <source>
        <dbReference type="PROSITE" id="PS51192"/>
    </source>
</evidence>
<feature type="binding site" evidence="11">
    <location>
        <position position="441"/>
    </location>
    <ligand>
        <name>Zn(2+)</name>
        <dbReference type="ChEBI" id="CHEBI:29105"/>
        <label>1</label>
    </ligand>
</feature>
<dbReference type="PANTHER" id="PTHR30580">
    <property type="entry name" value="PRIMOSOMAL PROTEIN N"/>
    <property type="match status" value="1"/>
</dbReference>
<comment type="similarity">
    <text evidence="11">Belongs to the helicase family. PriA subfamily.</text>
</comment>
<evidence type="ECO:0000256" key="2">
    <source>
        <dbReference type="ARBA" id="ARBA00022705"/>
    </source>
</evidence>
<dbReference type="SMART" id="SM00490">
    <property type="entry name" value="HELICc"/>
    <property type="match status" value="1"/>
</dbReference>
<dbReference type="Pfam" id="PF17764">
    <property type="entry name" value="PriA_3primeBD"/>
    <property type="match status" value="1"/>
</dbReference>
<evidence type="ECO:0000256" key="7">
    <source>
        <dbReference type="ARBA" id="ARBA00022833"/>
    </source>
</evidence>
<dbReference type="InterPro" id="IPR041222">
    <property type="entry name" value="PriA_3primeBD"/>
</dbReference>
<evidence type="ECO:0000256" key="11">
    <source>
        <dbReference type="HAMAP-Rule" id="MF_00983"/>
    </source>
</evidence>
<dbReference type="CDD" id="cd18804">
    <property type="entry name" value="SF2_C_priA"/>
    <property type="match status" value="1"/>
</dbReference>
<keyword evidence="4 11" id="KW-0547">Nucleotide-binding</keyword>
<dbReference type="Gene3D" id="3.40.1440.60">
    <property type="entry name" value="PriA, 3(prime) DNA-binding domain"/>
    <property type="match status" value="1"/>
</dbReference>
<keyword evidence="1 11" id="KW-0639">Primosome</keyword>
<evidence type="ECO:0000256" key="5">
    <source>
        <dbReference type="ARBA" id="ARBA00022801"/>
    </source>
</evidence>
<keyword evidence="6 11" id="KW-0347">Helicase</keyword>
<dbReference type="SUPFAM" id="SSF52540">
    <property type="entry name" value="P-loop containing nucleoside triphosphate hydrolases"/>
    <property type="match status" value="1"/>
</dbReference>
<comment type="cofactor">
    <cofactor evidence="11">
        <name>Zn(2+)</name>
        <dbReference type="ChEBI" id="CHEBI:29105"/>
    </cofactor>
    <text evidence="11">Binds 2 zinc ions per subunit.</text>
</comment>
<gene>
    <name evidence="11" type="primary">priA</name>
    <name evidence="14" type="ORF">QWI16_02515</name>
</gene>
<comment type="catalytic activity">
    <reaction evidence="11">
        <text>Couples ATP hydrolysis with the unwinding of duplex DNA by translocating in the 3'-5' direction.</text>
        <dbReference type="EC" id="5.6.2.4"/>
    </reaction>
</comment>
<feature type="binding site" evidence="11">
    <location>
        <position position="450"/>
    </location>
    <ligand>
        <name>Zn(2+)</name>
        <dbReference type="ChEBI" id="CHEBI:29105"/>
        <label>2</label>
    </ligand>
</feature>
<evidence type="ECO:0000256" key="10">
    <source>
        <dbReference type="ARBA" id="ARBA00023235"/>
    </source>
</evidence>
<dbReference type="NCBIfam" id="TIGR00595">
    <property type="entry name" value="priA"/>
    <property type="match status" value="1"/>
</dbReference>
<dbReference type="PROSITE" id="PS51194">
    <property type="entry name" value="HELICASE_CTER"/>
    <property type="match status" value="1"/>
</dbReference>
<dbReference type="Proteomes" id="UP001168380">
    <property type="component" value="Unassembled WGS sequence"/>
</dbReference>
<keyword evidence="10 11" id="KW-0413">Isomerase</keyword>
<dbReference type="PANTHER" id="PTHR30580:SF0">
    <property type="entry name" value="PRIMOSOMAL PROTEIN N"/>
    <property type="match status" value="1"/>
</dbReference>
<evidence type="ECO:0000256" key="8">
    <source>
        <dbReference type="ARBA" id="ARBA00022840"/>
    </source>
</evidence>
<feature type="binding site" evidence="11">
    <location>
        <position position="447"/>
    </location>
    <ligand>
        <name>Zn(2+)</name>
        <dbReference type="ChEBI" id="CHEBI:29105"/>
        <label>2</label>
    </ligand>
</feature>
<keyword evidence="15" id="KW-1185">Reference proteome</keyword>
<dbReference type="NCBIfam" id="NF004067">
    <property type="entry name" value="PRK05580.1-4"/>
    <property type="match status" value="1"/>
</dbReference>
<dbReference type="InterPro" id="IPR027417">
    <property type="entry name" value="P-loop_NTPase"/>
</dbReference>